<protein>
    <submittedName>
        <fullName evidence="2">Uncharacterized protein</fullName>
    </submittedName>
</protein>
<feature type="transmembrane region" description="Helical" evidence="1">
    <location>
        <begin position="15"/>
        <end position="39"/>
    </location>
</feature>
<dbReference type="EMBL" id="JAGIOO010000001">
    <property type="protein sequence ID" value="MBP2477631.1"/>
    <property type="molecule type" value="Genomic_DNA"/>
</dbReference>
<evidence type="ECO:0000256" key="1">
    <source>
        <dbReference type="SAM" id="Phobius"/>
    </source>
</evidence>
<evidence type="ECO:0000313" key="2">
    <source>
        <dbReference type="EMBL" id="MBP2477631.1"/>
    </source>
</evidence>
<keyword evidence="1" id="KW-0812">Transmembrane</keyword>
<organism evidence="2 3">
    <name type="scientific">Crossiella equi</name>
    <dbReference type="NCBI Taxonomy" id="130796"/>
    <lineage>
        <taxon>Bacteria</taxon>
        <taxon>Bacillati</taxon>
        <taxon>Actinomycetota</taxon>
        <taxon>Actinomycetes</taxon>
        <taxon>Pseudonocardiales</taxon>
        <taxon>Pseudonocardiaceae</taxon>
        <taxon>Crossiella</taxon>
    </lineage>
</organism>
<gene>
    <name evidence="2" type="ORF">JOF53_006503</name>
</gene>
<keyword evidence="1" id="KW-1133">Transmembrane helix</keyword>
<dbReference type="Proteomes" id="UP001519363">
    <property type="component" value="Unassembled WGS sequence"/>
</dbReference>
<reference evidence="2 3" key="1">
    <citation type="submission" date="2021-03" db="EMBL/GenBank/DDBJ databases">
        <title>Sequencing the genomes of 1000 actinobacteria strains.</title>
        <authorList>
            <person name="Klenk H.-P."/>
        </authorList>
    </citation>
    <scope>NUCLEOTIDE SEQUENCE [LARGE SCALE GENOMIC DNA]</scope>
    <source>
        <strain evidence="2 3">DSM 44580</strain>
    </source>
</reference>
<evidence type="ECO:0000313" key="3">
    <source>
        <dbReference type="Proteomes" id="UP001519363"/>
    </source>
</evidence>
<name>A0ABS5AM47_9PSEU</name>
<proteinExistence type="predicted"/>
<sequence>MTPHYDPPLVCGIPMSYVASVVVIVGCIVALAVIGVIWFEGMRE</sequence>
<dbReference type="RefSeq" id="WP_276518159.1">
    <property type="nucleotide sequence ID" value="NZ_JAGIOO010000001.1"/>
</dbReference>
<keyword evidence="1" id="KW-0472">Membrane</keyword>
<comment type="caution">
    <text evidence="2">The sequence shown here is derived from an EMBL/GenBank/DDBJ whole genome shotgun (WGS) entry which is preliminary data.</text>
</comment>
<accession>A0ABS5AM47</accession>
<keyword evidence="3" id="KW-1185">Reference proteome</keyword>